<evidence type="ECO:0000256" key="3">
    <source>
        <dbReference type="ARBA" id="ARBA00022833"/>
    </source>
</evidence>
<dbReference type="Pfam" id="PF07969">
    <property type="entry name" value="Amidohydro_3"/>
    <property type="match status" value="1"/>
</dbReference>
<evidence type="ECO:0000256" key="1">
    <source>
        <dbReference type="ARBA" id="ARBA00022723"/>
    </source>
</evidence>
<dbReference type="InterPro" id="IPR011059">
    <property type="entry name" value="Metal-dep_hydrolase_composite"/>
</dbReference>
<evidence type="ECO:0000259" key="4">
    <source>
        <dbReference type="Pfam" id="PF07969"/>
    </source>
</evidence>
<accession>A0ABP7K136</accession>
<keyword evidence="7" id="KW-1185">Reference proteome</keyword>
<dbReference type="InterPro" id="IPR032466">
    <property type="entry name" value="Metal_Hydrolase"/>
</dbReference>
<name>A0ABP7K136_9MICO</name>
<reference evidence="7" key="1">
    <citation type="journal article" date="2019" name="Int. J. Syst. Evol. Microbiol.">
        <title>The Global Catalogue of Microorganisms (GCM) 10K type strain sequencing project: providing services to taxonomists for standard genome sequencing and annotation.</title>
        <authorList>
            <consortium name="The Broad Institute Genomics Platform"/>
            <consortium name="The Broad Institute Genome Sequencing Center for Infectious Disease"/>
            <person name="Wu L."/>
            <person name="Ma J."/>
        </authorList>
    </citation>
    <scope>NUCLEOTIDE SEQUENCE [LARGE SCALE GENOMIC DNA]</scope>
    <source>
        <strain evidence="7">JCM 17021</strain>
    </source>
</reference>
<dbReference type="RefSeq" id="WP_345061564.1">
    <property type="nucleotide sequence ID" value="NZ_BAABCN010000002.1"/>
</dbReference>
<dbReference type="EMBL" id="BAABCN010000002">
    <property type="protein sequence ID" value="GAA3862087.1"/>
    <property type="molecule type" value="Genomic_DNA"/>
</dbReference>
<keyword evidence="3" id="KW-0862">Zinc</keyword>
<dbReference type="Gene3D" id="2.30.40.10">
    <property type="entry name" value="Urease, subunit C, domain 1"/>
    <property type="match status" value="1"/>
</dbReference>
<dbReference type="Gene3D" id="3.10.310.70">
    <property type="match status" value="1"/>
</dbReference>
<evidence type="ECO:0000259" key="5">
    <source>
        <dbReference type="Pfam" id="PF22039"/>
    </source>
</evidence>
<proteinExistence type="predicted"/>
<keyword evidence="1" id="KW-0479">Metal-binding</keyword>
<dbReference type="PANTHER" id="PTHR22642">
    <property type="entry name" value="IMIDAZOLONEPROPIONASE"/>
    <property type="match status" value="1"/>
</dbReference>
<evidence type="ECO:0000313" key="7">
    <source>
        <dbReference type="Proteomes" id="UP001501803"/>
    </source>
</evidence>
<feature type="domain" description="Amidohydrolase 3" evidence="4">
    <location>
        <begin position="36"/>
        <end position="527"/>
    </location>
</feature>
<sequence length="558" mass="59578">MDDANPRADAVAISGGRIVAVGTVAECQAALPLAELVDTHAAVLLPGFIESHSHPITSGLATQAPARSIAPWDAPTWTDVLAVFADATANTPTDVPLLFNGFDALLHQRPAPDADTLDAIFGDRVAVVVDNSGHGVYFTSALMTKNGWDASPPADPVGASFGRRADGTTLNGQAYELPAVMAVAQPLMSDLGGNPLTMGMEFYVLMARAGITSTSELTYNTTLKAAYEAIAVMPNNPLRISLYHVSVEEGCELPFDSAVSEELLIKQGIKLWADGSPWVGNIAISFSYLDTDATRLAQIDGSRSGEVAMNYSRAQLDAILDQYAPSGLQMSFHVNGDLGFDVVLDAYERALVRHDLLGTDHRWRVEHVGAGRKDQFARAASLGVHISMGPFQFYYWGDLLDGQMFDPAIGSQWQAFRDAFDAGVPVAFHNDGAVSPPTPLLNIQAAVTRRTRSGALRGPNQAISLEEGLKAETIHAAKLLHRDHLVGSIEVGKLADFVELSADPFEVDPRSLAEDARVLGTWLGGRRIDLEAFIGHALTVDHAEHAGLAEAAGSSHRC</sequence>
<dbReference type="PANTHER" id="PTHR22642:SF2">
    <property type="entry name" value="PROTEIN LONG AFTER FAR-RED 3"/>
    <property type="match status" value="1"/>
</dbReference>
<dbReference type="InterPro" id="IPR054418">
    <property type="entry name" value="MQNX/HUTI_composite_N"/>
</dbReference>
<gene>
    <name evidence="6" type="ORF">GCM10022381_02910</name>
</gene>
<dbReference type="Proteomes" id="UP001501803">
    <property type="component" value="Unassembled WGS sequence"/>
</dbReference>
<dbReference type="Gene3D" id="3.20.20.140">
    <property type="entry name" value="Metal-dependent hydrolases"/>
    <property type="match status" value="1"/>
</dbReference>
<evidence type="ECO:0000256" key="2">
    <source>
        <dbReference type="ARBA" id="ARBA00022801"/>
    </source>
</evidence>
<protein>
    <submittedName>
        <fullName evidence="6">Amidohydrolase</fullName>
    </submittedName>
</protein>
<dbReference type="InterPro" id="IPR013108">
    <property type="entry name" value="Amidohydro_3"/>
</dbReference>
<dbReference type="SUPFAM" id="SSF51338">
    <property type="entry name" value="Composite domain of metallo-dependent hydrolases"/>
    <property type="match status" value="1"/>
</dbReference>
<dbReference type="SUPFAM" id="SSF51556">
    <property type="entry name" value="Metallo-dependent hydrolases"/>
    <property type="match status" value="1"/>
</dbReference>
<dbReference type="InterPro" id="IPR033932">
    <property type="entry name" value="YtcJ-like"/>
</dbReference>
<keyword evidence="2" id="KW-0378">Hydrolase</keyword>
<evidence type="ECO:0000313" key="6">
    <source>
        <dbReference type="EMBL" id="GAA3862087.1"/>
    </source>
</evidence>
<dbReference type="Pfam" id="PF22039">
    <property type="entry name" value="HUTI_composite_bact"/>
    <property type="match status" value="1"/>
</dbReference>
<organism evidence="6 7">
    <name type="scientific">Leifsonia kafniensis</name>
    <dbReference type="NCBI Taxonomy" id="475957"/>
    <lineage>
        <taxon>Bacteria</taxon>
        <taxon>Bacillati</taxon>
        <taxon>Actinomycetota</taxon>
        <taxon>Actinomycetes</taxon>
        <taxon>Micrococcales</taxon>
        <taxon>Microbacteriaceae</taxon>
        <taxon>Leifsonia</taxon>
    </lineage>
</organism>
<comment type="caution">
    <text evidence="6">The sequence shown here is derived from an EMBL/GenBank/DDBJ whole genome shotgun (WGS) entry which is preliminary data.</text>
</comment>
<dbReference type="CDD" id="cd01300">
    <property type="entry name" value="YtcJ_like"/>
    <property type="match status" value="1"/>
</dbReference>
<feature type="domain" description="Aminodeoxyfutalosine deaminase/Imidazolonepropionase-like composite" evidence="5">
    <location>
        <begin position="10"/>
        <end position="32"/>
    </location>
</feature>